<dbReference type="Pfam" id="PF01055">
    <property type="entry name" value="Glyco_hydro_31_2nd"/>
    <property type="match status" value="1"/>
</dbReference>
<evidence type="ECO:0000259" key="5">
    <source>
        <dbReference type="Pfam" id="PF13802"/>
    </source>
</evidence>
<organism evidence="8 9">
    <name type="scientific">Candidatus Spyradenecus faecavium</name>
    <dbReference type="NCBI Taxonomy" id="2840947"/>
    <lineage>
        <taxon>Bacteria</taxon>
        <taxon>Pseudomonadati</taxon>
        <taxon>Lentisphaerota</taxon>
        <taxon>Lentisphaeria</taxon>
        <taxon>Lentisphaerales</taxon>
        <taxon>Lentisphaeraceae</taxon>
        <taxon>Lentisphaeraceae incertae sedis</taxon>
        <taxon>Candidatus Spyradenecus</taxon>
    </lineage>
</organism>
<protein>
    <submittedName>
        <fullName evidence="8">DUF5110 domain-containing protein</fullName>
    </submittedName>
</protein>
<feature type="chain" id="PRO_5038536021" evidence="3">
    <location>
        <begin position="20"/>
        <end position="907"/>
    </location>
</feature>
<reference evidence="8" key="2">
    <citation type="journal article" date="2021" name="PeerJ">
        <title>Extensive microbial diversity within the chicken gut microbiome revealed by metagenomics and culture.</title>
        <authorList>
            <person name="Gilroy R."/>
            <person name="Ravi A."/>
            <person name="Getino M."/>
            <person name="Pursley I."/>
            <person name="Horton D.L."/>
            <person name="Alikhan N.F."/>
            <person name="Baker D."/>
            <person name="Gharbi K."/>
            <person name="Hall N."/>
            <person name="Watson M."/>
            <person name="Adriaenssens E.M."/>
            <person name="Foster-Nyarko E."/>
            <person name="Jarju S."/>
            <person name="Secka A."/>
            <person name="Antonio M."/>
            <person name="Oren A."/>
            <person name="Chaudhuri R.R."/>
            <person name="La Ragione R."/>
            <person name="Hildebrand F."/>
            <person name="Pallen M.J."/>
        </authorList>
    </citation>
    <scope>NUCLEOTIDE SEQUENCE</scope>
    <source>
        <strain evidence="8">35461</strain>
    </source>
</reference>
<feature type="domain" description="Glycoside hydrolase family 31 TIM barrel" evidence="4">
    <location>
        <begin position="404"/>
        <end position="536"/>
    </location>
</feature>
<comment type="similarity">
    <text evidence="1 2">Belongs to the glycosyl hydrolase 31 family.</text>
</comment>
<dbReference type="SUPFAM" id="SSF51011">
    <property type="entry name" value="Glycosyl hydrolase domain"/>
    <property type="match status" value="1"/>
</dbReference>
<dbReference type="Pfam" id="PF13802">
    <property type="entry name" value="Gal_mutarotas_2"/>
    <property type="match status" value="1"/>
</dbReference>
<accession>A0A9D1NP81</accession>
<dbReference type="InterPro" id="IPR017853">
    <property type="entry name" value="GH"/>
</dbReference>
<sequence>MRHALTGLVALAMAGAAMAVTPGKVLKMVPQSGTSKSFDLITENGITVRVQFYTPQVFRILAAPQKLEPQLDRHGNPVKDADGNVKTYVSADFSDPKNDPEKAQILVGVPEDATRVVFADNREAGTYTFSTTALTLTVDKADCRFTLIDRLTGKTVWAETKPLDLDAEKGTTQTLATTADECFYGGGQQNGEFAHKGRKIAILADGNWNEGGHPNPSPFYQTNTGYGVLRHTFATGEYDFSGEKEIRTTHAENRFDAFYFVGGDFAGNLNLYTQFTGRPNFIPRWGLQLGDADAYITRDTETREPAQNEDGSYKEVTPVDAVRVAKAYREHDMPCGWLLVNDGYGCDHMQLGYVADTLAGLGFHTGLWTEGALDRINWEVGHAGSRVQKIDVAWSGPAYQHALECNKIAAEGIERNADARAFVWTVQGWAGTQRYGICWTGDQSGSWDLIRYHIPTLTGSSMSGQAYATTDVDGIFGGSNETYLRDLQWKCWTTAIYAMNGWSNMNKSPWSYPEPYRSLNRAALLHKNRIVPFVYSYMAQAWAAGEPIVRPLVYNFPEDRHTWGDAAKYQFMLGEEVLVAPVYTSMKLNRGWRKDIYLPEGTWYDYNDGRRIVGPTTLAAYPITLATQPVFVRAGSIIPMYPEMLVLGDKPFDPITFDVYPDFSGGRDAFFRLYEDDGETQAFRKYDAYTTQDVCVRTFDRDAYGLILVGLDAVVGNGYEGMPEARSYEFLIHCPVAPESVFLTNPDGSVGQEILKLDGERAATAYANARQAWFYDPAEKNGLLRVKLARTPLSETRAFIVHTKPFFAIQPTEPYPVPEVTNELDRSEFTVTVNSQAGDALITAAFDGTEETMWHSYWRDDKAQPTTFPYVIDVDMNGLYPVNTVTYLPRANLGNGVIKGYKIEAAR</sequence>
<dbReference type="GO" id="GO:0004553">
    <property type="term" value="F:hydrolase activity, hydrolyzing O-glycosyl compounds"/>
    <property type="evidence" value="ECO:0007669"/>
    <property type="project" value="InterPro"/>
</dbReference>
<dbReference type="InterPro" id="IPR011013">
    <property type="entry name" value="Gal_mutarotase_sf_dom"/>
</dbReference>
<evidence type="ECO:0000256" key="2">
    <source>
        <dbReference type="RuleBase" id="RU361185"/>
    </source>
</evidence>
<dbReference type="PANTHER" id="PTHR22762:SF120">
    <property type="entry name" value="HETEROGLYCAN GLUCOSIDASE 1"/>
    <property type="match status" value="1"/>
</dbReference>
<evidence type="ECO:0000313" key="9">
    <source>
        <dbReference type="Proteomes" id="UP000886845"/>
    </source>
</evidence>
<dbReference type="Pfam" id="PF17137">
    <property type="entry name" value="DUF5110"/>
    <property type="match status" value="1"/>
</dbReference>
<reference evidence="8" key="1">
    <citation type="submission" date="2020-10" db="EMBL/GenBank/DDBJ databases">
        <authorList>
            <person name="Gilroy R."/>
        </authorList>
    </citation>
    <scope>NUCLEOTIDE SEQUENCE</scope>
    <source>
        <strain evidence="8">35461</strain>
    </source>
</reference>
<feature type="signal peptide" evidence="3">
    <location>
        <begin position="1"/>
        <end position="19"/>
    </location>
</feature>
<dbReference type="InterPro" id="IPR013780">
    <property type="entry name" value="Glyco_hydro_b"/>
</dbReference>
<feature type="non-terminal residue" evidence="8">
    <location>
        <position position="907"/>
    </location>
</feature>
<evidence type="ECO:0000259" key="6">
    <source>
        <dbReference type="Pfam" id="PF17137"/>
    </source>
</evidence>
<dbReference type="PANTHER" id="PTHR22762">
    <property type="entry name" value="ALPHA-GLUCOSIDASE"/>
    <property type="match status" value="1"/>
</dbReference>
<feature type="domain" description="Glycoside hydrolase family 31 N-terminal" evidence="5">
    <location>
        <begin position="48"/>
        <end position="239"/>
    </location>
</feature>
<dbReference type="Proteomes" id="UP000886845">
    <property type="component" value="Unassembled WGS sequence"/>
</dbReference>
<dbReference type="GO" id="GO:0030246">
    <property type="term" value="F:carbohydrate binding"/>
    <property type="evidence" value="ECO:0007669"/>
    <property type="project" value="InterPro"/>
</dbReference>
<name>A0A9D1NP81_9BACT</name>
<dbReference type="CDD" id="cd14752">
    <property type="entry name" value="GH31_N"/>
    <property type="match status" value="1"/>
</dbReference>
<dbReference type="InterPro" id="IPR033403">
    <property type="entry name" value="DUF5110"/>
</dbReference>
<dbReference type="Pfam" id="PF21365">
    <property type="entry name" value="Glyco_hydro_31_3rd"/>
    <property type="match status" value="1"/>
</dbReference>
<dbReference type="AlphaFoldDB" id="A0A9D1NP81"/>
<dbReference type="InterPro" id="IPR000322">
    <property type="entry name" value="Glyco_hydro_31_TIM"/>
</dbReference>
<feature type="domain" description="DUF5110" evidence="6">
    <location>
        <begin position="654"/>
        <end position="734"/>
    </location>
</feature>
<comment type="caution">
    <text evidence="8">The sequence shown here is derived from an EMBL/GenBank/DDBJ whole genome shotgun (WGS) entry which is preliminary data.</text>
</comment>
<evidence type="ECO:0000259" key="7">
    <source>
        <dbReference type="Pfam" id="PF21365"/>
    </source>
</evidence>
<evidence type="ECO:0000256" key="3">
    <source>
        <dbReference type="SAM" id="SignalP"/>
    </source>
</evidence>
<feature type="domain" description="Glycosyl hydrolase family 31 C-terminal" evidence="7">
    <location>
        <begin position="545"/>
        <end position="638"/>
    </location>
</feature>
<dbReference type="InterPro" id="IPR048395">
    <property type="entry name" value="Glyco_hydro_31_C"/>
</dbReference>
<evidence type="ECO:0000313" key="8">
    <source>
        <dbReference type="EMBL" id="HIV09639.1"/>
    </source>
</evidence>
<dbReference type="InterPro" id="IPR008979">
    <property type="entry name" value="Galactose-bd-like_sf"/>
</dbReference>
<dbReference type="EMBL" id="DVOR01000192">
    <property type="protein sequence ID" value="HIV09639.1"/>
    <property type="molecule type" value="Genomic_DNA"/>
</dbReference>
<dbReference type="SUPFAM" id="SSF51445">
    <property type="entry name" value="(Trans)glycosidases"/>
    <property type="match status" value="1"/>
</dbReference>
<keyword evidence="2" id="KW-0326">Glycosidase</keyword>
<dbReference type="SUPFAM" id="SSF74650">
    <property type="entry name" value="Galactose mutarotase-like"/>
    <property type="match status" value="1"/>
</dbReference>
<evidence type="ECO:0000256" key="1">
    <source>
        <dbReference type="ARBA" id="ARBA00007806"/>
    </source>
</evidence>
<gene>
    <name evidence="8" type="ORF">IAC79_05970</name>
</gene>
<dbReference type="Gene3D" id="2.60.40.1760">
    <property type="entry name" value="glycosyl hydrolase (family 31)"/>
    <property type="match status" value="1"/>
</dbReference>
<keyword evidence="3" id="KW-0732">Signal</keyword>
<dbReference type="InterPro" id="IPR025887">
    <property type="entry name" value="Glyco_hydro_31_N_dom"/>
</dbReference>
<dbReference type="Gene3D" id="2.60.40.1180">
    <property type="entry name" value="Golgi alpha-mannosidase II"/>
    <property type="match status" value="2"/>
</dbReference>
<proteinExistence type="inferred from homology"/>
<evidence type="ECO:0000259" key="4">
    <source>
        <dbReference type="Pfam" id="PF01055"/>
    </source>
</evidence>
<dbReference type="GO" id="GO:0005975">
    <property type="term" value="P:carbohydrate metabolic process"/>
    <property type="evidence" value="ECO:0007669"/>
    <property type="project" value="InterPro"/>
</dbReference>
<dbReference type="Gene3D" id="2.60.120.260">
    <property type="entry name" value="Galactose-binding domain-like"/>
    <property type="match status" value="1"/>
</dbReference>
<dbReference type="Gene3D" id="3.20.20.80">
    <property type="entry name" value="Glycosidases"/>
    <property type="match status" value="1"/>
</dbReference>
<dbReference type="SUPFAM" id="SSF49785">
    <property type="entry name" value="Galactose-binding domain-like"/>
    <property type="match status" value="1"/>
</dbReference>
<keyword evidence="2" id="KW-0378">Hydrolase</keyword>